<dbReference type="EMBL" id="CP061280">
    <property type="protein sequence ID" value="QNS15125.1"/>
    <property type="molecule type" value="Genomic_DNA"/>
</dbReference>
<protein>
    <submittedName>
        <fullName evidence="1">Aminotransferase class IV</fullName>
    </submittedName>
</protein>
<gene>
    <name evidence="1" type="ORF">ICJ55_10340</name>
</gene>
<keyword evidence="2" id="KW-1185">Reference proteome</keyword>
<name>A0A7H1C2C0_9PAST</name>
<dbReference type="RefSeq" id="WP_188156724.1">
    <property type="nucleotide sequence ID" value="NZ_CP061280.1"/>
</dbReference>
<dbReference type="Proteomes" id="UP000576260">
    <property type="component" value="Chromosome"/>
</dbReference>
<dbReference type="InterPro" id="IPR043132">
    <property type="entry name" value="BCAT-like_C"/>
</dbReference>
<dbReference type="Gene3D" id="3.20.10.10">
    <property type="entry name" value="D-amino Acid Aminotransferase, subunit A, domain 2"/>
    <property type="match status" value="1"/>
</dbReference>
<organism evidence="1 2">
    <name type="scientific">Mannheimia bovis</name>
    <dbReference type="NCBI Taxonomy" id="2770636"/>
    <lineage>
        <taxon>Bacteria</taxon>
        <taxon>Pseudomonadati</taxon>
        <taxon>Pseudomonadota</taxon>
        <taxon>Gammaproteobacteria</taxon>
        <taxon>Pasteurellales</taxon>
        <taxon>Pasteurellaceae</taxon>
        <taxon>Mannheimia</taxon>
    </lineage>
</organism>
<dbReference type="InterPro" id="IPR036038">
    <property type="entry name" value="Aminotransferase-like"/>
</dbReference>
<evidence type="ECO:0000313" key="2">
    <source>
        <dbReference type="Proteomes" id="UP000576260"/>
    </source>
</evidence>
<dbReference type="InterPro" id="IPR001544">
    <property type="entry name" value="Aminotrans_IV"/>
</dbReference>
<evidence type="ECO:0000313" key="1">
    <source>
        <dbReference type="EMBL" id="QNS15125.1"/>
    </source>
</evidence>
<proteinExistence type="predicted"/>
<dbReference type="KEGG" id="mbos:ICJ55_10340"/>
<dbReference type="Pfam" id="PF01063">
    <property type="entry name" value="Aminotran_4"/>
    <property type="match status" value="1"/>
</dbReference>
<dbReference type="GO" id="GO:0008483">
    <property type="term" value="F:transaminase activity"/>
    <property type="evidence" value="ECO:0007669"/>
    <property type="project" value="UniProtKB-KW"/>
</dbReference>
<sequence length="206" mass="24201">MCQFPLFETLSIIDGNIQNLPYHQQRFEQAVWEYFSCEPTFTLAQILVVPEAYQQGKVRCRIDYNASAFEITFFPYSPKQVERFRCVEVENWDYHLKFSDRKRFDLLNILQNEEVVIINNGNVSDCSIGNLLFLKDGVWYSPQDYLLKGTQLTRLLEEGKVYLTKITQADLGQYEKIMLINALNPFNECRALPCSQTYFCDLDRKV</sequence>
<dbReference type="InterPro" id="IPR043131">
    <property type="entry name" value="BCAT-like_N"/>
</dbReference>
<keyword evidence="1" id="KW-0808">Transferase</keyword>
<dbReference type="Gene3D" id="3.30.470.10">
    <property type="match status" value="1"/>
</dbReference>
<reference evidence="1 2" key="1">
    <citation type="submission" date="2020-09" db="EMBL/GenBank/DDBJ databases">
        <title>Mannheimia bovis sp.nov., isolated from a cow.</title>
        <authorList>
            <person name="Li F."/>
        </authorList>
    </citation>
    <scope>NUCLEOTIDE SEQUENCE [LARGE SCALE GENOMIC DNA]</scope>
    <source>
        <strain evidence="1 2">ZY190616</strain>
    </source>
</reference>
<accession>A0A7H1C2C0</accession>
<keyword evidence="1" id="KW-0032">Aminotransferase</keyword>
<dbReference type="AlphaFoldDB" id="A0A7H1C2C0"/>
<dbReference type="SUPFAM" id="SSF56752">
    <property type="entry name" value="D-aminoacid aminotransferase-like PLP-dependent enzymes"/>
    <property type="match status" value="1"/>
</dbReference>